<gene>
    <name evidence="9" type="ORF">DFP88_10441</name>
</gene>
<dbReference type="OrthoDB" id="9813074at2"/>
<dbReference type="Proteomes" id="UP000248311">
    <property type="component" value="Unassembled WGS sequence"/>
</dbReference>
<accession>A0A318SPM0</accession>
<dbReference type="PANTHER" id="PTHR43731:SF14">
    <property type="entry name" value="PRESENILIN-ASSOCIATED RHOMBOID-LIKE PROTEIN, MITOCHONDRIAL"/>
    <property type="match status" value="1"/>
</dbReference>
<feature type="domain" description="Peptidase S54 rhomboid" evidence="8">
    <location>
        <begin position="60"/>
        <end position="208"/>
    </location>
</feature>
<evidence type="ECO:0000256" key="5">
    <source>
        <dbReference type="ARBA" id="ARBA00022989"/>
    </source>
</evidence>
<dbReference type="AlphaFoldDB" id="A0A318SPM0"/>
<comment type="similarity">
    <text evidence="2">Belongs to the peptidase S54 family.</text>
</comment>
<sequence length="247" mass="26797">MLPIRDHNPGPSWPLVTWGLIAANLAVWLWTLWAYPDGTVGYLYARAAMIPLRLSEGTGWGTLVTALFLHQGVLHIGWNMLFLHIFGGGMEQALGRGRFALLYSACGIGAMLAEYLAAPLSTAPVIGASGAIAGVMGGYLLLFPRGRIDILVFTVVFNRIVPVPSWALLVPWFALQILGGLGHGTEAGGTAYWAHAGGFVLGALLVVPAFAARGGPRWWRETHGHPPHPKARYRHVRTRIPTVRRSR</sequence>
<dbReference type="RefSeq" id="WP_110814926.1">
    <property type="nucleotide sequence ID" value="NZ_QJTE01000004.1"/>
</dbReference>
<keyword evidence="6 7" id="KW-0472">Membrane</keyword>
<feature type="transmembrane region" description="Helical" evidence="7">
    <location>
        <begin position="12"/>
        <end position="33"/>
    </location>
</feature>
<dbReference type="GO" id="GO:0016020">
    <property type="term" value="C:membrane"/>
    <property type="evidence" value="ECO:0007669"/>
    <property type="project" value="UniProtKB-SubCell"/>
</dbReference>
<protein>
    <submittedName>
        <fullName evidence="9">Membrane associated rhomboid family serine protease</fullName>
    </submittedName>
</protein>
<proteinExistence type="inferred from homology"/>
<keyword evidence="5 7" id="KW-1133">Transmembrane helix</keyword>
<evidence type="ECO:0000256" key="2">
    <source>
        <dbReference type="ARBA" id="ARBA00009045"/>
    </source>
</evidence>
<keyword evidence="4" id="KW-0378">Hydrolase</keyword>
<keyword evidence="10" id="KW-1185">Reference proteome</keyword>
<evidence type="ECO:0000256" key="7">
    <source>
        <dbReference type="SAM" id="Phobius"/>
    </source>
</evidence>
<dbReference type="SUPFAM" id="SSF144091">
    <property type="entry name" value="Rhomboid-like"/>
    <property type="match status" value="1"/>
</dbReference>
<evidence type="ECO:0000256" key="3">
    <source>
        <dbReference type="ARBA" id="ARBA00022692"/>
    </source>
</evidence>
<evidence type="ECO:0000259" key="8">
    <source>
        <dbReference type="Pfam" id="PF01694"/>
    </source>
</evidence>
<feature type="transmembrane region" description="Helical" evidence="7">
    <location>
        <begin position="192"/>
        <end position="212"/>
    </location>
</feature>
<evidence type="ECO:0000256" key="4">
    <source>
        <dbReference type="ARBA" id="ARBA00022801"/>
    </source>
</evidence>
<evidence type="ECO:0000256" key="1">
    <source>
        <dbReference type="ARBA" id="ARBA00004141"/>
    </source>
</evidence>
<keyword evidence="3 7" id="KW-0812">Transmembrane</keyword>
<evidence type="ECO:0000313" key="10">
    <source>
        <dbReference type="Proteomes" id="UP000248311"/>
    </source>
</evidence>
<dbReference type="Gene3D" id="1.20.1540.10">
    <property type="entry name" value="Rhomboid-like"/>
    <property type="match status" value="1"/>
</dbReference>
<feature type="transmembrane region" description="Helical" evidence="7">
    <location>
        <begin position="150"/>
        <end position="172"/>
    </location>
</feature>
<dbReference type="GO" id="GO:0006508">
    <property type="term" value="P:proteolysis"/>
    <property type="evidence" value="ECO:0007669"/>
    <property type="project" value="UniProtKB-KW"/>
</dbReference>
<dbReference type="InterPro" id="IPR035952">
    <property type="entry name" value="Rhomboid-like_sf"/>
</dbReference>
<feature type="transmembrane region" description="Helical" evidence="7">
    <location>
        <begin position="63"/>
        <end position="87"/>
    </location>
</feature>
<dbReference type="Pfam" id="PF01694">
    <property type="entry name" value="Rhomboid"/>
    <property type="match status" value="1"/>
</dbReference>
<dbReference type="PANTHER" id="PTHR43731">
    <property type="entry name" value="RHOMBOID PROTEASE"/>
    <property type="match status" value="1"/>
</dbReference>
<comment type="caution">
    <text evidence="9">The sequence shown here is derived from an EMBL/GenBank/DDBJ whole genome shotgun (WGS) entry which is preliminary data.</text>
</comment>
<keyword evidence="9" id="KW-0645">Protease</keyword>
<feature type="transmembrane region" description="Helical" evidence="7">
    <location>
        <begin position="123"/>
        <end position="143"/>
    </location>
</feature>
<dbReference type="EMBL" id="QJTE01000004">
    <property type="protein sequence ID" value="PYE82288.1"/>
    <property type="molecule type" value="Genomic_DNA"/>
</dbReference>
<dbReference type="InterPro" id="IPR022764">
    <property type="entry name" value="Peptidase_S54_rhomboid_dom"/>
</dbReference>
<name>A0A318SPM0_9RHOB</name>
<organism evidence="9 10">
    <name type="scientific">Pseudoroseicyclus aestuarii</name>
    <dbReference type="NCBI Taxonomy" id="1795041"/>
    <lineage>
        <taxon>Bacteria</taxon>
        <taxon>Pseudomonadati</taxon>
        <taxon>Pseudomonadota</taxon>
        <taxon>Alphaproteobacteria</taxon>
        <taxon>Rhodobacterales</taxon>
        <taxon>Paracoccaceae</taxon>
        <taxon>Pseudoroseicyclus</taxon>
    </lineage>
</organism>
<dbReference type="GO" id="GO:0004252">
    <property type="term" value="F:serine-type endopeptidase activity"/>
    <property type="evidence" value="ECO:0007669"/>
    <property type="project" value="InterPro"/>
</dbReference>
<dbReference type="InterPro" id="IPR050925">
    <property type="entry name" value="Rhomboid_protease_S54"/>
</dbReference>
<reference evidence="9 10" key="1">
    <citation type="submission" date="2018-06" db="EMBL/GenBank/DDBJ databases">
        <title>Genomic Encyclopedia of Type Strains, Phase III (KMG-III): the genomes of soil and plant-associated and newly described type strains.</title>
        <authorList>
            <person name="Whitman W."/>
        </authorList>
    </citation>
    <scope>NUCLEOTIDE SEQUENCE [LARGE SCALE GENOMIC DNA]</scope>
    <source>
        <strain evidence="9 10">CECT 9025</strain>
    </source>
</reference>
<comment type="subcellular location">
    <subcellularLocation>
        <location evidence="1">Membrane</location>
        <topology evidence="1">Multi-pass membrane protein</topology>
    </subcellularLocation>
</comment>
<evidence type="ECO:0000256" key="6">
    <source>
        <dbReference type="ARBA" id="ARBA00023136"/>
    </source>
</evidence>
<evidence type="ECO:0000313" key="9">
    <source>
        <dbReference type="EMBL" id="PYE82288.1"/>
    </source>
</evidence>
<feature type="transmembrane region" description="Helical" evidence="7">
    <location>
        <begin position="99"/>
        <end position="117"/>
    </location>
</feature>